<dbReference type="SUPFAM" id="SSF51735">
    <property type="entry name" value="NAD(P)-binding Rossmann-fold domains"/>
    <property type="match status" value="1"/>
</dbReference>
<reference evidence="2" key="1">
    <citation type="submission" date="2021-03" db="EMBL/GenBank/DDBJ databases">
        <authorList>
            <person name="Tran Van P."/>
        </authorList>
    </citation>
    <scope>NUCLEOTIDE SEQUENCE</scope>
</reference>
<dbReference type="Proteomes" id="UP001153148">
    <property type="component" value="Unassembled WGS sequence"/>
</dbReference>
<dbReference type="PANTHER" id="PTHR23406">
    <property type="entry name" value="MALIC ENZYME-RELATED"/>
    <property type="match status" value="1"/>
</dbReference>
<dbReference type="InterPro" id="IPR012302">
    <property type="entry name" value="Malic_NAD-bd"/>
</dbReference>
<accession>A0ABN7PPN3</accession>
<dbReference type="Gene3D" id="3.40.50.720">
    <property type="entry name" value="NAD(P)-binding Rossmann-like Domain"/>
    <property type="match status" value="1"/>
</dbReference>
<evidence type="ECO:0000313" key="2">
    <source>
        <dbReference type="EMBL" id="CAG2067500.1"/>
    </source>
</evidence>
<comment type="caution">
    <text evidence="2">The sequence shown here is derived from an EMBL/GenBank/DDBJ whole genome shotgun (WGS) entry which is preliminary data.</text>
</comment>
<gene>
    <name evidence="2" type="ORF">TPAB3V08_LOCUS14443</name>
</gene>
<feature type="non-terminal residue" evidence="2">
    <location>
        <position position="130"/>
    </location>
</feature>
<protein>
    <recommendedName>
        <fullName evidence="1">Malic enzyme NAD-binding domain-containing protein</fullName>
    </recommendedName>
</protein>
<proteinExistence type="predicted"/>
<evidence type="ECO:0000313" key="3">
    <source>
        <dbReference type="Proteomes" id="UP001153148"/>
    </source>
</evidence>
<evidence type="ECO:0000259" key="1">
    <source>
        <dbReference type="SMART" id="SM00919"/>
    </source>
</evidence>
<keyword evidence="3" id="KW-1185">Reference proteome</keyword>
<sequence>MATFNKRPIIFALSNPTHKAECTAEQAYVNTDGRCMFSSGSPFPPVNYKGKTYYPGQGNNAYIFPGVALGVICMGIHHIQEELFLIAAQTIADQVIEDDLIKGSLYPPLSMIRECSLQIATNIAHYAYQK</sequence>
<dbReference type="InterPro" id="IPR036291">
    <property type="entry name" value="NAD(P)-bd_dom_sf"/>
</dbReference>
<dbReference type="EMBL" id="CAJPIN010070008">
    <property type="protein sequence ID" value="CAG2067500.1"/>
    <property type="molecule type" value="Genomic_DNA"/>
</dbReference>
<feature type="domain" description="Malic enzyme NAD-binding" evidence="1">
    <location>
        <begin position="1"/>
        <end position="128"/>
    </location>
</feature>
<dbReference type="SMART" id="SM00919">
    <property type="entry name" value="Malic_M"/>
    <property type="match status" value="1"/>
</dbReference>
<dbReference type="Pfam" id="PF03949">
    <property type="entry name" value="Malic_M"/>
    <property type="match status" value="1"/>
</dbReference>
<organism evidence="2 3">
    <name type="scientific">Timema podura</name>
    <name type="common">Walking stick</name>
    <dbReference type="NCBI Taxonomy" id="61482"/>
    <lineage>
        <taxon>Eukaryota</taxon>
        <taxon>Metazoa</taxon>
        <taxon>Ecdysozoa</taxon>
        <taxon>Arthropoda</taxon>
        <taxon>Hexapoda</taxon>
        <taxon>Insecta</taxon>
        <taxon>Pterygota</taxon>
        <taxon>Neoptera</taxon>
        <taxon>Polyneoptera</taxon>
        <taxon>Phasmatodea</taxon>
        <taxon>Timematodea</taxon>
        <taxon>Timematoidea</taxon>
        <taxon>Timematidae</taxon>
        <taxon>Timema</taxon>
    </lineage>
</organism>
<name>A0ABN7PPN3_TIMPD</name>
<dbReference type="PANTHER" id="PTHR23406:SF90">
    <property type="entry name" value="MALIC ENZYME-RELATED"/>
    <property type="match status" value="1"/>
</dbReference>